<dbReference type="Pfam" id="PF15915">
    <property type="entry name" value="BAT"/>
    <property type="match status" value="1"/>
</dbReference>
<name>A0AA41G471_9EURY</name>
<feature type="domain" description="HTH bat-type" evidence="3">
    <location>
        <begin position="155"/>
        <end position="206"/>
    </location>
</feature>
<evidence type="ECO:0000313" key="6">
    <source>
        <dbReference type="Proteomes" id="UP001166304"/>
    </source>
</evidence>
<dbReference type="PANTHER" id="PTHR34236:SF1">
    <property type="entry name" value="DIMETHYL SULFOXIDE REDUCTASE TRANSCRIPTIONAL ACTIVATOR"/>
    <property type="match status" value="1"/>
</dbReference>
<dbReference type="InterPro" id="IPR031803">
    <property type="entry name" value="BAT_GAF/HTH-assoc"/>
</dbReference>
<keyword evidence="6" id="KW-1185">Reference proteome</keyword>
<sequence>MTSIARFTLPAASFPLGAVFDDRPSATFELDRVVPSGDTAMPYFWVTDADLDAVLDALEGIHELRAVTLMERVDGKGLFKAVWKPEYLGIMQAIAESGVTVVSASGSREGWLFELRDENGECISAFQAYCTEHGIDVRLTQLSRLADQSDGAATLTARQREALLLAYERGYYDESDRPDLESLAAELGISRQAYSARLRRGYRNLVETTLVPDRDGIQTA</sequence>
<dbReference type="InterPro" id="IPR007050">
    <property type="entry name" value="HTH_bacterioopsin"/>
</dbReference>
<evidence type="ECO:0000256" key="2">
    <source>
        <dbReference type="ARBA" id="ARBA00023163"/>
    </source>
</evidence>
<dbReference type="RefSeq" id="WP_162414067.1">
    <property type="nucleotide sequence ID" value="NZ_JAHQXE010000005.1"/>
</dbReference>
<evidence type="ECO:0000256" key="1">
    <source>
        <dbReference type="ARBA" id="ARBA00023015"/>
    </source>
</evidence>
<organism evidence="5 6">
    <name type="scientific">Haloarcula salina</name>
    <dbReference type="NCBI Taxonomy" id="1429914"/>
    <lineage>
        <taxon>Archaea</taxon>
        <taxon>Methanobacteriati</taxon>
        <taxon>Methanobacteriota</taxon>
        <taxon>Stenosarchaea group</taxon>
        <taxon>Halobacteria</taxon>
        <taxon>Halobacteriales</taxon>
        <taxon>Haloarculaceae</taxon>
        <taxon>Haloarcula</taxon>
    </lineage>
</organism>
<evidence type="ECO:0000313" key="5">
    <source>
        <dbReference type="EMBL" id="MBV0903334.1"/>
    </source>
</evidence>
<dbReference type="AlphaFoldDB" id="A0AA41G471"/>
<reference evidence="5" key="1">
    <citation type="submission" date="2021-06" db="EMBL/GenBank/DDBJ databases">
        <title>New haloarchaea isolates fom saline soil.</title>
        <authorList>
            <person name="Duran-Viseras A."/>
            <person name="Sanchez-Porro C.S."/>
            <person name="Ventosa A."/>
        </authorList>
    </citation>
    <scope>NUCLEOTIDE SEQUENCE</scope>
    <source>
        <strain evidence="5">JCM 18369</strain>
    </source>
</reference>
<accession>A0AA41G471</accession>
<dbReference type="Pfam" id="PF04967">
    <property type="entry name" value="HTH_10"/>
    <property type="match status" value="1"/>
</dbReference>
<keyword evidence="1" id="KW-0805">Transcription regulation</keyword>
<gene>
    <name evidence="5" type="ORF">KTS37_16220</name>
</gene>
<keyword evidence="2" id="KW-0804">Transcription</keyword>
<feature type="domain" description="Bacterioopsin transcriptional activator GAF and HTH associated" evidence="4">
    <location>
        <begin position="21"/>
        <end position="141"/>
    </location>
</feature>
<dbReference type="EMBL" id="JAHQXE010000005">
    <property type="protein sequence ID" value="MBV0903334.1"/>
    <property type="molecule type" value="Genomic_DNA"/>
</dbReference>
<evidence type="ECO:0000259" key="4">
    <source>
        <dbReference type="Pfam" id="PF15915"/>
    </source>
</evidence>
<proteinExistence type="predicted"/>
<comment type="caution">
    <text evidence="5">The sequence shown here is derived from an EMBL/GenBank/DDBJ whole genome shotgun (WGS) entry which is preliminary data.</text>
</comment>
<dbReference type="Proteomes" id="UP001166304">
    <property type="component" value="Unassembled WGS sequence"/>
</dbReference>
<protein>
    <submittedName>
        <fullName evidence="5">Helix-turn-helix domain-containing protein</fullName>
    </submittedName>
</protein>
<evidence type="ECO:0000259" key="3">
    <source>
        <dbReference type="Pfam" id="PF04967"/>
    </source>
</evidence>
<dbReference type="PANTHER" id="PTHR34236">
    <property type="entry name" value="DIMETHYL SULFOXIDE REDUCTASE TRANSCRIPTIONAL ACTIVATOR"/>
    <property type="match status" value="1"/>
</dbReference>